<proteinExistence type="predicted"/>
<dbReference type="Proteomes" id="UP000785679">
    <property type="component" value="Unassembled WGS sequence"/>
</dbReference>
<evidence type="ECO:0000256" key="1">
    <source>
        <dbReference type="SAM" id="MobiDB-lite"/>
    </source>
</evidence>
<sequence length="276" mass="31448">MLKGQMLQRISELELSASIDIKDSQKRVDHQFLEVSENIRKLRDFMLQIKESARITEVPYAKKTETEETYKRLEKRIDMLTDTVMRNSIGPLQEVMMKQPIKNNSHNQSANGQISSENINEQNSQHQGEPVTVTEHEDRSPARFSPMSGRAVEIEQHYSRALTPASLGPPPQPPSLTLQRRLSRLPSCARLQERPQQKWLSAEKNDRKERKFECCQANAQIEPQGATHIDTDGTTIDFQAKGRTCAGCLPTRHISAALHRGARHQGQQKRQSQQAH</sequence>
<keyword evidence="3" id="KW-1185">Reference proteome</keyword>
<dbReference type="AlphaFoldDB" id="A0A8J8NXK5"/>
<evidence type="ECO:0000313" key="3">
    <source>
        <dbReference type="Proteomes" id="UP000785679"/>
    </source>
</evidence>
<comment type="caution">
    <text evidence="2">The sequence shown here is derived from an EMBL/GenBank/DDBJ whole genome shotgun (WGS) entry which is preliminary data.</text>
</comment>
<name>A0A8J8NXK5_HALGN</name>
<protein>
    <submittedName>
        <fullName evidence="2">Uncharacterized protein</fullName>
    </submittedName>
</protein>
<organism evidence="2 3">
    <name type="scientific">Halteria grandinella</name>
    <dbReference type="NCBI Taxonomy" id="5974"/>
    <lineage>
        <taxon>Eukaryota</taxon>
        <taxon>Sar</taxon>
        <taxon>Alveolata</taxon>
        <taxon>Ciliophora</taxon>
        <taxon>Intramacronucleata</taxon>
        <taxon>Spirotrichea</taxon>
        <taxon>Stichotrichia</taxon>
        <taxon>Sporadotrichida</taxon>
        <taxon>Halteriidae</taxon>
        <taxon>Halteria</taxon>
    </lineage>
</organism>
<reference evidence="2" key="1">
    <citation type="submission" date="2019-06" db="EMBL/GenBank/DDBJ databases">
        <authorList>
            <person name="Zheng W."/>
        </authorList>
    </citation>
    <scope>NUCLEOTIDE SEQUENCE</scope>
    <source>
        <strain evidence="2">QDHG01</strain>
    </source>
</reference>
<gene>
    <name evidence="2" type="ORF">FGO68_gene15294</name>
</gene>
<evidence type="ECO:0000313" key="2">
    <source>
        <dbReference type="EMBL" id="TNV83701.1"/>
    </source>
</evidence>
<dbReference type="EMBL" id="RRYP01003550">
    <property type="protein sequence ID" value="TNV83701.1"/>
    <property type="molecule type" value="Genomic_DNA"/>
</dbReference>
<feature type="region of interest" description="Disordered" evidence="1">
    <location>
        <begin position="120"/>
        <end position="146"/>
    </location>
</feature>
<accession>A0A8J8NXK5</accession>